<gene>
    <name evidence="3" type="ORF">ET996_11910</name>
</gene>
<evidence type="ECO:0000256" key="1">
    <source>
        <dbReference type="SAM" id="MobiDB-lite"/>
    </source>
</evidence>
<dbReference type="Proteomes" id="UP000291933">
    <property type="component" value="Unassembled WGS sequence"/>
</dbReference>
<protein>
    <submittedName>
        <fullName evidence="3">Uncharacterized protein</fullName>
    </submittedName>
</protein>
<keyword evidence="2" id="KW-0472">Membrane</keyword>
<sequence length="111" mass="12119">MSTLLIPVLRGTLPGFPTAVEPTLLETLTLILFIPAGIAILIMALGMGRRWLAQDAAVKPVEVPEGHAEILPSTEQLEARRELVHQAALHNEGRPDRPTRPVKNDPDTLHP</sequence>
<proteinExistence type="predicted"/>
<keyword evidence="4" id="KW-1185">Reference proteome</keyword>
<reference evidence="3 4" key="1">
    <citation type="submission" date="2019-01" db="EMBL/GenBank/DDBJ databases">
        <title>Lactibacter flavus gen. nov., sp. nov., a novel bacterium of the family Propionibacteriaceae isolated from raw milk and dairy products.</title>
        <authorList>
            <person name="Huptas C."/>
            <person name="Wenning M."/>
            <person name="Breitenwieser F."/>
            <person name="Doll E."/>
            <person name="Von Neubeck M."/>
            <person name="Busse H.-J."/>
            <person name="Scherer S."/>
        </authorList>
    </citation>
    <scope>NUCLEOTIDE SEQUENCE [LARGE SCALE GENOMIC DNA]</scope>
    <source>
        <strain evidence="3 4">DSM 22130</strain>
    </source>
</reference>
<dbReference type="AlphaFoldDB" id="A0A4Q9KIC5"/>
<name>A0A4Q9KIC5_PROTD</name>
<evidence type="ECO:0000313" key="4">
    <source>
        <dbReference type="Proteomes" id="UP000291933"/>
    </source>
</evidence>
<feature type="region of interest" description="Disordered" evidence="1">
    <location>
        <begin position="86"/>
        <end position="111"/>
    </location>
</feature>
<accession>A0A4Q9KIC5</accession>
<organism evidence="3 4">
    <name type="scientific">Propioniciclava tarda</name>
    <dbReference type="NCBI Taxonomy" id="433330"/>
    <lineage>
        <taxon>Bacteria</taxon>
        <taxon>Bacillati</taxon>
        <taxon>Actinomycetota</taxon>
        <taxon>Actinomycetes</taxon>
        <taxon>Propionibacteriales</taxon>
        <taxon>Propionibacteriaceae</taxon>
        <taxon>Propioniciclava</taxon>
    </lineage>
</organism>
<feature type="transmembrane region" description="Helical" evidence="2">
    <location>
        <begin position="24"/>
        <end position="45"/>
    </location>
</feature>
<evidence type="ECO:0000256" key="2">
    <source>
        <dbReference type="SAM" id="Phobius"/>
    </source>
</evidence>
<keyword evidence="2" id="KW-1133">Transmembrane helix</keyword>
<dbReference type="RefSeq" id="WP_131172787.1">
    <property type="nucleotide sequence ID" value="NZ_FXTL01000017.1"/>
</dbReference>
<comment type="caution">
    <text evidence="3">The sequence shown here is derived from an EMBL/GenBank/DDBJ whole genome shotgun (WGS) entry which is preliminary data.</text>
</comment>
<keyword evidence="2" id="KW-0812">Transmembrane</keyword>
<dbReference type="EMBL" id="SDMR01000017">
    <property type="protein sequence ID" value="TBT93150.1"/>
    <property type="molecule type" value="Genomic_DNA"/>
</dbReference>
<feature type="compositionally biased region" description="Basic and acidic residues" evidence="1">
    <location>
        <begin position="91"/>
        <end position="111"/>
    </location>
</feature>
<evidence type="ECO:0000313" key="3">
    <source>
        <dbReference type="EMBL" id="TBT93150.1"/>
    </source>
</evidence>